<sequence length="385" mass="43161">MASQPHRSRVGQGVHSDGNKSKAFSSGTQLSGNNNNNPIPPRIGTVEEPPSPTVDDINLDPNTSTPFICEPQQSIAEMERDRERVLTTAFKERFIPTMFLLSRAMHYAWFRGPNATRSGIFAIIFCIALIFTWYSVLIVPVVFIAFRHCVLVLGRRRIQRSLLVHDDEYIRGALGVFLFICGSGGHTNEMLRMLMRSVQFEDIGHRRWAVGADDVLSFKKVLAFEHRVGNAFQRCGMNSGTFNIRPFNRARHVHQGWSSASVTVIKSMCDVLDILLGAPTRRQRSSLQFPNVIVSNGPGTGFLFLLTAHVLKLLCLVPEPYMKTVYVESWARVKTLSLSAKLVKFFQVADVFVAQHRQLASRDGQDLTSNMVVMPPQPHIVVPEA</sequence>
<name>A0ACB9YN43_9PEZI</name>
<dbReference type="EMBL" id="MU393579">
    <property type="protein sequence ID" value="KAI4860627.1"/>
    <property type="molecule type" value="Genomic_DNA"/>
</dbReference>
<dbReference type="Proteomes" id="UP001497700">
    <property type="component" value="Unassembled WGS sequence"/>
</dbReference>
<evidence type="ECO:0000313" key="2">
    <source>
        <dbReference type="Proteomes" id="UP001497700"/>
    </source>
</evidence>
<reference evidence="1 2" key="1">
    <citation type="journal article" date="2022" name="New Phytol.">
        <title>Ecological generalism drives hyperdiversity of secondary metabolite gene clusters in xylarialean endophytes.</title>
        <authorList>
            <person name="Franco M.E.E."/>
            <person name="Wisecaver J.H."/>
            <person name="Arnold A.E."/>
            <person name="Ju Y.M."/>
            <person name="Slot J.C."/>
            <person name="Ahrendt S."/>
            <person name="Moore L.P."/>
            <person name="Eastman K.E."/>
            <person name="Scott K."/>
            <person name="Konkel Z."/>
            <person name="Mondo S.J."/>
            <person name="Kuo A."/>
            <person name="Hayes R.D."/>
            <person name="Haridas S."/>
            <person name="Andreopoulos B."/>
            <person name="Riley R."/>
            <person name="LaButti K."/>
            <person name="Pangilinan J."/>
            <person name="Lipzen A."/>
            <person name="Amirebrahimi M."/>
            <person name="Yan J."/>
            <person name="Adam C."/>
            <person name="Keymanesh K."/>
            <person name="Ng V."/>
            <person name="Louie K."/>
            <person name="Northen T."/>
            <person name="Drula E."/>
            <person name="Henrissat B."/>
            <person name="Hsieh H.M."/>
            <person name="Youens-Clark K."/>
            <person name="Lutzoni F."/>
            <person name="Miadlikowska J."/>
            <person name="Eastwood D.C."/>
            <person name="Hamelin R.C."/>
            <person name="Grigoriev I.V."/>
            <person name="U'Ren J.M."/>
        </authorList>
    </citation>
    <scope>NUCLEOTIDE SEQUENCE [LARGE SCALE GENOMIC DNA]</scope>
    <source>
        <strain evidence="1 2">CBS 119005</strain>
    </source>
</reference>
<evidence type="ECO:0000313" key="1">
    <source>
        <dbReference type="EMBL" id="KAI4860627.1"/>
    </source>
</evidence>
<keyword evidence="2" id="KW-1185">Reference proteome</keyword>
<comment type="caution">
    <text evidence="1">The sequence shown here is derived from an EMBL/GenBank/DDBJ whole genome shotgun (WGS) entry which is preliminary data.</text>
</comment>
<gene>
    <name evidence="1" type="ORF">F4820DRAFT_99398</name>
</gene>
<protein>
    <submittedName>
        <fullName evidence="1">Oligosaccharide biosynthesis protein Alg14 like-domain-containing protein</fullName>
    </submittedName>
</protein>
<organism evidence="1 2">
    <name type="scientific">Hypoxylon rubiginosum</name>
    <dbReference type="NCBI Taxonomy" id="110542"/>
    <lineage>
        <taxon>Eukaryota</taxon>
        <taxon>Fungi</taxon>
        <taxon>Dikarya</taxon>
        <taxon>Ascomycota</taxon>
        <taxon>Pezizomycotina</taxon>
        <taxon>Sordariomycetes</taxon>
        <taxon>Xylariomycetidae</taxon>
        <taxon>Xylariales</taxon>
        <taxon>Hypoxylaceae</taxon>
        <taxon>Hypoxylon</taxon>
    </lineage>
</organism>
<accession>A0ACB9YN43</accession>
<proteinExistence type="predicted"/>